<feature type="compositionally biased region" description="Polar residues" evidence="2">
    <location>
        <begin position="100"/>
        <end position="119"/>
    </location>
</feature>
<evidence type="ECO:0000256" key="2">
    <source>
        <dbReference type="SAM" id="MobiDB-lite"/>
    </source>
</evidence>
<evidence type="ECO:0000313" key="3">
    <source>
        <dbReference type="EMBL" id="XBS67668.1"/>
    </source>
</evidence>
<organism evidence="3">
    <name type="scientific">Wolbachia endosymbiont of Armadillidium arcangelii</name>
    <dbReference type="NCBI Taxonomy" id="3158571"/>
    <lineage>
        <taxon>Bacteria</taxon>
        <taxon>Pseudomonadati</taxon>
        <taxon>Pseudomonadota</taxon>
        <taxon>Alphaproteobacteria</taxon>
        <taxon>Rickettsiales</taxon>
        <taxon>Anaplasmataceae</taxon>
        <taxon>Wolbachieae</taxon>
        <taxon>Wolbachia</taxon>
    </lineage>
</organism>
<protein>
    <submittedName>
        <fullName evidence="3">Uncharacterized protein</fullName>
    </submittedName>
</protein>
<reference evidence="3" key="1">
    <citation type="submission" date="2024-06" db="EMBL/GenBank/DDBJ databases">
        <authorList>
            <person name="Dussert Y."/>
            <person name="Peccoud J."/>
            <person name="Pigeault R."/>
        </authorList>
    </citation>
    <scope>NUCLEOTIDE SEQUENCE</scope>
    <source>
        <strain evidence="3">WArc</strain>
    </source>
</reference>
<feature type="coiled-coil region" evidence="1">
    <location>
        <begin position="11"/>
        <end position="38"/>
    </location>
</feature>
<proteinExistence type="predicted"/>
<sequence>MHGLPMTNSDNQYQQRKIEALQKENKGLSEKVKTLQKMSVLHNEMLVMLQWKSITEKLRTEILKKLLEAPQEAAAFQLEERDEDQQVIEDILDMQEEFESSQNLENATTEQQNMQGQNI</sequence>
<feature type="region of interest" description="Disordered" evidence="2">
    <location>
        <begin position="99"/>
        <end position="119"/>
    </location>
</feature>
<dbReference type="EMBL" id="CP157942">
    <property type="protein sequence ID" value="XBS67668.1"/>
    <property type="molecule type" value="Genomic_DNA"/>
</dbReference>
<dbReference type="RefSeq" id="WP_047758708.1">
    <property type="nucleotide sequence ID" value="NZ_CP157942.1"/>
</dbReference>
<accession>A0AAU7Q3R2</accession>
<dbReference type="AlphaFoldDB" id="A0AAU7Q3R2"/>
<evidence type="ECO:0000256" key="1">
    <source>
        <dbReference type="SAM" id="Coils"/>
    </source>
</evidence>
<name>A0AAU7Q3R2_9RICK</name>
<keyword evidence="1" id="KW-0175">Coiled coil</keyword>
<gene>
    <name evidence="3" type="ORF">ABLO99_03355</name>
</gene>